<organism evidence="1 2">
    <name type="scientific">Ambrosiozyma monospora</name>
    <name type="common">Yeast</name>
    <name type="synonym">Endomycopsis monosporus</name>
    <dbReference type="NCBI Taxonomy" id="43982"/>
    <lineage>
        <taxon>Eukaryota</taxon>
        <taxon>Fungi</taxon>
        <taxon>Dikarya</taxon>
        <taxon>Ascomycota</taxon>
        <taxon>Saccharomycotina</taxon>
        <taxon>Pichiomycetes</taxon>
        <taxon>Pichiales</taxon>
        <taxon>Pichiaceae</taxon>
        <taxon>Ambrosiozyma</taxon>
    </lineage>
</organism>
<reference evidence="1" key="1">
    <citation type="submission" date="2023-04" db="EMBL/GenBank/DDBJ databases">
        <title>Ambrosiozyma monospora NBRC 10751.</title>
        <authorList>
            <person name="Ichikawa N."/>
            <person name="Sato H."/>
            <person name="Tonouchi N."/>
        </authorList>
    </citation>
    <scope>NUCLEOTIDE SEQUENCE</scope>
    <source>
        <strain evidence="1">NBRC 10751</strain>
    </source>
</reference>
<keyword evidence="2" id="KW-1185">Reference proteome</keyword>
<name>A0ACB5U703_AMBMO</name>
<dbReference type="EMBL" id="BSXS01012706">
    <property type="protein sequence ID" value="GMF02869.1"/>
    <property type="molecule type" value="Genomic_DNA"/>
</dbReference>
<dbReference type="Proteomes" id="UP001165064">
    <property type="component" value="Unassembled WGS sequence"/>
</dbReference>
<proteinExistence type="predicted"/>
<accession>A0ACB5U703</accession>
<gene>
    <name evidence="1" type="ORF">Amon02_001159000</name>
</gene>
<sequence>MVEIDPSDIIWPNLIRNNDPSESETRDGETFPITTRRTTIFVFSVCLIVIWVIPVAVVGSISQLPYLIALIPTLRWLNGIPSLLKGFIGGICPTLILGLLTNSAIMSFTNLSQCKGKLTGMQMQLSLQNWLFVFLFFHMFIVITFSSGFIVVLENILYNPTSIPSMVAKDFLKASNFFYTFFILKGLGLLGGGLLRFRTFLRVHVFAPWFLDITPRQFYKRRMSSFSRIKWGTVYPTFSVYGSIALVYSVISPLIMVFCCLLFAFAELGYKLTLTTRYKPGNVSDSYGRLYAVALRQLYAGIYSLEIFLIGLFSVVVDEHGNKNCIALGVVMMFVLLITLM</sequence>
<evidence type="ECO:0000313" key="2">
    <source>
        <dbReference type="Proteomes" id="UP001165064"/>
    </source>
</evidence>
<protein>
    <submittedName>
        <fullName evidence="1">Unnamed protein product</fullName>
    </submittedName>
</protein>
<evidence type="ECO:0000313" key="1">
    <source>
        <dbReference type="EMBL" id="GMF02869.1"/>
    </source>
</evidence>
<comment type="caution">
    <text evidence="1">The sequence shown here is derived from an EMBL/GenBank/DDBJ whole genome shotgun (WGS) entry which is preliminary data.</text>
</comment>